<protein>
    <recommendedName>
        <fullName evidence="3">Helix-turn-helix domain-containing protein</fullName>
    </recommendedName>
</protein>
<evidence type="ECO:0000313" key="1">
    <source>
        <dbReference type="EMBL" id="UYM07292.1"/>
    </source>
</evidence>
<dbReference type="Proteomes" id="UP001164390">
    <property type="component" value="Chromosome"/>
</dbReference>
<dbReference type="SUPFAM" id="SSF46955">
    <property type="entry name" value="Putative DNA-binding domain"/>
    <property type="match status" value="1"/>
</dbReference>
<keyword evidence="2" id="KW-1185">Reference proteome</keyword>
<name>A0AA46TLT9_9ACTN</name>
<dbReference type="RefSeq" id="WP_271636255.1">
    <property type="nucleotide sequence ID" value="NZ_CP094970.1"/>
</dbReference>
<dbReference type="InterPro" id="IPR009061">
    <property type="entry name" value="DNA-bd_dom_put_sf"/>
</dbReference>
<sequence length="65" mass="7374">MTTEEAAAAVGIKADTLRHYARSGHAPQPEHFGRMLMWNRKVMEDWQAHRPGRGARTDLTAEDDQ</sequence>
<evidence type="ECO:0000313" key="2">
    <source>
        <dbReference type="Proteomes" id="UP001164390"/>
    </source>
</evidence>
<gene>
    <name evidence="1" type="ORF">L0C25_09515</name>
</gene>
<evidence type="ECO:0008006" key="3">
    <source>
        <dbReference type="Google" id="ProtNLM"/>
    </source>
</evidence>
<organism evidence="1 2">
    <name type="scientific">Solicola gregarius</name>
    <dbReference type="NCBI Taxonomy" id="2908642"/>
    <lineage>
        <taxon>Bacteria</taxon>
        <taxon>Bacillati</taxon>
        <taxon>Actinomycetota</taxon>
        <taxon>Actinomycetes</taxon>
        <taxon>Propionibacteriales</taxon>
        <taxon>Nocardioidaceae</taxon>
        <taxon>Solicola</taxon>
    </lineage>
</organism>
<dbReference type="AlphaFoldDB" id="A0AA46TLT9"/>
<reference evidence="1" key="1">
    <citation type="submission" date="2022-01" db="EMBL/GenBank/DDBJ databases">
        <title>Nocardioidaceae gen. sp. A5X3R13.</title>
        <authorList>
            <person name="Lopez Marin M.A."/>
            <person name="Uhlik O."/>
        </authorList>
    </citation>
    <scope>NUCLEOTIDE SEQUENCE</scope>
    <source>
        <strain evidence="1">A5X3R13</strain>
    </source>
</reference>
<proteinExistence type="predicted"/>
<dbReference type="EMBL" id="CP094970">
    <property type="protein sequence ID" value="UYM07292.1"/>
    <property type="molecule type" value="Genomic_DNA"/>
</dbReference>
<dbReference type="KEGG" id="sgrg:L0C25_09515"/>
<accession>A0AA46TLT9</accession>